<gene>
    <name evidence="3" type="ORF">IAB69_05020</name>
</gene>
<dbReference type="Pfam" id="PF13439">
    <property type="entry name" value="Glyco_transf_4"/>
    <property type="match status" value="1"/>
</dbReference>
<dbReference type="Gene3D" id="3.40.50.2000">
    <property type="entry name" value="Glycogen Phosphorylase B"/>
    <property type="match status" value="2"/>
</dbReference>
<feature type="domain" description="Glycosyltransferase subfamily 4-like N-terminal" evidence="2">
    <location>
        <begin position="17"/>
        <end position="155"/>
    </location>
</feature>
<dbReference type="PANTHER" id="PTHR45947:SF3">
    <property type="entry name" value="SULFOQUINOVOSYL TRANSFERASE SQD2"/>
    <property type="match status" value="1"/>
</dbReference>
<dbReference type="SUPFAM" id="SSF53756">
    <property type="entry name" value="UDP-Glycosyltransferase/glycogen phosphorylase"/>
    <property type="match status" value="1"/>
</dbReference>
<reference evidence="3" key="2">
    <citation type="journal article" date="2021" name="PeerJ">
        <title>Extensive microbial diversity within the chicken gut microbiome revealed by metagenomics and culture.</title>
        <authorList>
            <person name="Gilroy R."/>
            <person name="Ravi A."/>
            <person name="Getino M."/>
            <person name="Pursley I."/>
            <person name="Horton D.L."/>
            <person name="Alikhan N.F."/>
            <person name="Baker D."/>
            <person name="Gharbi K."/>
            <person name="Hall N."/>
            <person name="Watson M."/>
            <person name="Adriaenssens E.M."/>
            <person name="Foster-Nyarko E."/>
            <person name="Jarju S."/>
            <person name="Secka A."/>
            <person name="Antonio M."/>
            <person name="Oren A."/>
            <person name="Chaudhuri R.R."/>
            <person name="La Ragione R."/>
            <person name="Hildebrand F."/>
            <person name="Pallen M.J."/>
        </authorList>
    </citation>
    <scope>NUCLEOTIDE SEQUENCE</scope>
    <source>
        <strain evidence="3">CHK195-12923</strain>
    </source>
</reference>
<name>A0A9D1SJJ2_9FIRM</name>
<dbReference type="InterPro" id="IPR050194">
    <property type="entry name" value="Glycosyltransferase_grp1"/>
</dbReference>
<organism evidence="3 4">
    <name type="scientific">Candidatus Coproplasma excrementigallinarum</name>
    <dbReference type="NCBI Taxonomy" id="2840747"/>
    <lineage>
        <taxon>Bacteria</taxon>
        <taxon>Bacillati</taxon>
        <taxon>Bacillota</taxon>
        <taxon>Clostridia</taxon>
        <taxon>Eubacteriales</taxon>
        <taxon>Candidatus Coproplasma</taxon>
    </lineage>
</organism>
<protein>
    <submittedName>
        <fullName evidence="3">Glycosyltransferase</fullName>
    </submittedName>
</protein>
<evidence type="ECO:0000259" key="1">
    <source>
        <dbReference type="Pfam" id="PF00534"/>
    </source>
</evidence>
<evidence type="ECO:0000313" key="3">
    <source>
        <dbReference type="EMBL" id="HIU61988.1"/>
    </source>
</evidence>
<reference evidence="3" key="1">
    <citation type="submission" date="2020-10" db="EMBL/GenBank/DDBJ databases">
        <authorList>
            <person name="Gilroy R."/>
        </authorList>
    </citation>
    <scope>NUCLEOTIDE SEQUENCE</scope>
    <source>
        <strain evidence="3">CHK195-12923</strain>
    </source>
</reference>
<dbReference type="InterPro" id="IPR028098">
    <property type="entry name" value="Glyco_trans_4-like_N"/>
</dbReference>
<feature type="domain" description="Glycosyl transferase family 1" evidence="1">
    <location>
        <begin position="187"/>
        <end position="304"/>
    </location>
</feature>
<dbReference type="Proteomes" id="UP000824110">
    <property type="component" value="Unassembled WGS sequence"/>
</dbReference>
<dbReference type="EMBL" id="DVNE01000047">
    <property type="protein sequence ID" value="HIU61988.1"/>
    <property type="molecule type" value="Genomic_DNA"/>
</dbReference>
<evidence type="ECO:0000313" key="4">
    <source>
        <dbReference type="Proteomes" id="UP000824110"/>
    </source>
</evidence>
<proteinExistence type="predicted"/>
<sequence>MSEKIKVLQIVGNARLGGVSACLLNYFRHTDTTKFAFDFVTYAPSPFDEKVRAVDKDAKIFYISPFQKNFLKGIFDLERICRTNEYDVVHSHLTTLSAFALTAAAHTEVPVRICHVHSAFNKNSEHYLAKSFLRPFAAEHATHLMACSAHAAENIFGRRAAEAFILPDAIEAENFYSNGEEYIKARQKLGLSGKVVLFVGRFVFQKNLPLLIRAFALALKRQPMTLVLVGDGEERHSVTALTAQLGISESVKLVAPCDPVPWYKAADFFCLPSRYEGLGMVAIEAQTAGLKCILSDAVPKEADITGRCVFLPPDEQRWADELCKPYEHFYDCRKAVESAHYDIKLEAGRLTDFYKRALGGKA</sequence>
<dbReference type="InterPro" id="IPR001296">
    <property type="entry name" value="Glyco_trans_1"/>
</dbReference>
<dbReference type="Pfam" id="PF00534">
    <property type="entry name" value="Glycos_transf_1"/>
    <property type="match status" value="1"/>
</dbReference>
<accession>A0A9D1SJJ2</accession>
<dbReference type="AlphaFoldDB" id="A0A9D1SJJ2"/>
<evidence type="ECO:0000259" key="2">
    <source>
        <dbReference type="Pfam" id="PF13439"/>
    </source>
</evidence>
<dbReference type="PANTHER" id="PTHR45947">
    <property type="entry name" value="SULFOQUINOVOSYL TRANSFERASE SQD2"/>
    <property type="match status" value="1"/>
</dbReference>
<dbReference type="GO" id="GO:0016758">
    <property type="term" value="F:hexosyltransferase activity"/>
    <property type="evidence" value="ECO:0007669"/>
    <property type="project" value="TreeGrafter"/>
</dbReference>
<comment type="caution">
    <text evidence="3">The sequence shown here is derived from an EMBL/GenBank/DDBJ whole genome shotgun (WGS) entry which is preliminary data.</text>
</comment>